<dbReference type="AlphaFoldDB" id="A0A839UE21"/>
<evidence type="ECO:0000256" key="2">
    <source>
        <dbReference type="ARBA" id="ARBA00007441"/>
    </source>
</evidence>
<dbReference type="SUPFAM" id="SSF53383">
    <property type="entry name" value="PLP-dependent transferases"/>
    <property type="match status" value="1"/>
</dbReference>
<reference evidence="9 10" key="1">
    <citation type="submission" date="2020-08" db="EMBL/GenBank/DDBJ databases">
        <title>Genomic Encyclopedia of Type Strains, Phase III (KMG-III): the genomes of soil and plant-associated and newly described type strains.</title>
        <authorList>
            <person name="Whitman W."/>
        </authorList>
    </citation>
    <scope>NUCLEOTIDE SEQUENCE [LARGE SCALE GENOMIC DNA]</scope>
    <source>
        <strain evidence="9 10">CECT 7015</strain>
    </source>
</reference>
<dbReference type="InterPro" id="IPR015422">
    <property type="entry name" value="PyrdxlP-dep_Trfase_small"/>
</dbReference>
<comment type="similarity">
    <text evidence="2">Belongs to the class-I pyridoxal-phosphate-dependent aminotransferase family.</text>
</comment>
<dbReference type="Pfam" id="PF00155">
    <property type="entry name" value="Aminotran_1_2"/>
    <property type="match status" value="1"/>
</dbReference>
<dbReference type="InterPro" id="IPR004839">
    <property type="entry name" value="Aminotransferase_I/II_large"/>
</dbReference>
<organism evidence="9 10">
    <name type="scientific">Phyllobacterium trifolii</name>
    <dbReference type="NCBI Taxonomy" id="300193"/>
    <lineage>
        <taxon>Bacteria</taxon>
        <taxon>Pseudomonadati</taxon>
        <taxon>Pseudomonadota</taxon>
        <taxon>Alphaproteobacteria</taxon>
        <taxon>Hyphomicrobiales</taxon>
        <taxon>Phyllobacteriaceae</taxon>
        <taxon>Phyllobacterium</taxon>
    </lineage>
</organism>
<comment type="cofactor">
    <cofactor evidence="1">
        <name>pyridoxal 5'-phosphate</name>
        <dbReference type="ChEBI" id="CHEBI:597326"/>
    </cofactor>
</comment>
<keyword evidence="6" id="KW-0663">Pyridoxal phosphate</keyword>
<keyword evidence="10" id="KW-1185">Reference proteome</keyword>
<evidence type="ECO:0000256" key="7">
    <source>
        <dbReference type="ARBA" id="ARBA00049185"/>
    </source>
</evidence>
<keyword evidence="9" id="KW-0670">Pyruvate</keyword>
<accession>A0A839UE21</accession>
<comment type="catalytic activity">
    <reaction evidence="7">
        <text>L-aspartate + 2-oxoglutarate = oxaloacetate + L-glutamate</text>
        <dbReference type="Rhea" id="RHEA:21824"/>
        <dbReference type="ChEBI" id="CHEBI:16452"/>
        <dbReference type="ChEBI" id="CHEBI:16810"/>
        <dbReference type="ChEBI" id="CHEBI:29985"/>
        <dbReference type="ChEBI" id="CHEBI:29991"/>
        <dbReference type="EC" id="2.6.1.1"/>
    </reaction>
</comment>
<proteinExistence type="inferred from homology"/>
<dbReference type="Proteomes" id="UP000554520">
    <property type="component" value="Unassembled WGS sequence"/>
</dbReference>
<dbReference type="GO" id="GO:0006520">
    <property type="term" value="P:amino acid metabolic process"/>
    <property type="evidence" value="ECO:0007669"/>
    <property type="project" value="InterPro"/>
</dbReference>
<evidence type="ECO:0000256" key="5">
    <source>
        <dbReference type="ARBA" id="ARBA00022679"/>
    </source>
</evidence>
<feature type="domain" description="Aminotransferase class I/classII large" evidence="8">
    <location>
        <begin position="34"/>
        <end position="383"/>
    </location>
</feature>
<dbReference type="Gene3D" id="3.40.640.10">
    <property type="entry name" value="Type I PLP-dependent aspartate aminotransferase-like (Major domain)"/>
    <property type="match status" value="1"/>
</dbReference>
<evidence type="ECO:0000256" key="4">
    <source>
        <dbReference type="ARBA" id="ARBA00022576"/>
    </source>
</evidence>
<dbReference type="Gene3D" id="3.90.1150.10">
    <property type="entry name" value="Aspartate Aminotransferase, domain 1"/>
    <property type="match status" value="1"/>
</dbReference>
<dbReference type="GO" id="GO:0004069">
    <property type="term" value="F:L-aspartate:2-oxoglutarate aminotransferase activity"/>
    <property type="evidence" value="ECO:0007669"/>
    <property type="project" value="UniProtKB-EC"/>
</dbReference>
<evidence type="ECO:0000313" key="10">
    <source>
        <dbReference type="Proteomes" id="UP000554520"/>
    </source>
</evidence>
<protein>
    <recommendedName>
        <fullName evidence="3">aspartate transaminase</fullName>
        <ecNumber evidence="3">2.6.1.1</ecNumber>
    </recommendedName>
</protein>
<evidence type="ECO:0000256" key="6">
    <source>
        <dbReference type="ARBA" id="ARBA00022898"/>
    </source>
</evidence>
<dbReference type="InterPro" id="IPR015421">
    <property type="entry name" value="PyrdxlP-dep_Trfase_major"/>
</dbReference>
<dbReference type="EC" id="2.6.1.1" evidence="3"/>
<dbReference type="EMBL" id="JACHXN010000016">
    <property type="protein sequence ID" value="MBB3148073.1"/>
    <property type="molecule type" value="Genomic_DNA"/>
</dbReference>
<keyword evidence="5 9" id="KW-0808">Transferase</keyword>
<dbReference type="PANTHER" id="PTHR46383">
    <property type="entry name" value="ASPARTATE AMINOTRANSFERASE"/>
    <property type="match status" value="1"/>
</dbReference>
<gene>
    <name evidence="9" type="ORF">FHS21_004514</name>
</gene>
<dbReference type="GO" id="GO:0030170">
    <property type="term" value="F:pyridoxal phosphate binding"/>
    <property type="evidence" value="ECO:0007669"/>
    <property type="project" value="InterPro"/>
</dbReference>
<dbReference type="InterPro" id="IPR050596">
    <property type="entry name" value="AspAT/PAT-like"/>
</dbReference>
<sequence>MMRYASVTDRLAGLGSDKWAVHFRARQMKQAGHEIIELTIGEPDIPTPTDMIDVAERAMRAGRTGYSSGRGEPALLAALSAKYTARTGRQIGPENIMCFSGTQTALSMVMMGLAEEGDEIITGDPLYATYDGVVRATGATRVSVPLRPEKGFRMQAADLERVITPRSRVLLLNSPHNPTGAVLSAAEIAEIGEVCIRHNLWIVSDEVYELMIYNGTFASPLDRAELADRTIAVASISKSHAAPGFRSGWCIAPKEFTERLLPLSESMLFGGQPFIADMTAYALSHPSTAAATMRDSFLRRAQRISERLDGKAGIVAKIPQAGMFILADIRATGLSGQDFAMRLLEEELVAVMPGESFGDNLAGYLRLSLSIADDKIDAACASIVRLASRLQQRKSA</sequence>
<evidence type="ECO:0000259" key="8">
    <source>
        <dbReference type="Pfam" id="PF00155"/>
    </source>
</evidence>
<keyword evidence="4 9" id="KW-0032">Aminotransferase</keyword>
<evidence type="ECO:0000313" key="9">
    <source>
        <dbReference type="EMBL" id="MBB3148073.1"/>
    </source>
</evidence>
<dbReference type="CDD" id="cd00609">
    <property type="entry name" value="AAT_like"/>
    <property type="match status" value="1"/>
</dbReference>
<name>A0A839UE21_9HYPH</name>
<comment type="caution">
    <text evidence="9">The sequence shown here is derived from an EMBL/GenBank/DDBJ whole genome shotgun (WGS) entry which is preliminary data.</text>
</comment>
<evidence type="ECO:0000256" key="1">
    <source>
        <dbReference type="ARBA" id="ARBA00001933"/>
    </source>
</evidence>
<dbReference type="InterPro" id="IPR015424">
    <property type="entry name" value="PyrdxlP-dep_Trfase"/>
</dbReference>
<dbReference type="PANTHER" id="PTHR46383:SF1">
    <property type="entry name" value="ASPARTATE AMINOTRANSFERASE"/>
    <property type="match status" value="1"/>
</dbReference>
<evidence type="ECO:0000256" key="3">
    <source>
        <dbReference type="ARBA" id="ARBA00012753"/>
    </source>
</evidence>